<organism evidence="2 3">
    <name type="scientific">Nonomuraea monospora</name>
    <dbReference type="NCBI Taxonomy" id="568818"/>
    <lineage>
        <taxon>Bacteria</taxon>
        <taxon>Bacillati</taxon>
        <taxon>Actinomycetota</taxon>
        <taxon>Actinomycetes</taxon>
        <taxon>Streptosporangiales</taxon>
        <taxon>Streptosporangiaceae</taxon>
        <taxon>Nonomuraea</taxon>
    </lineage>
</organism>
<sequence length="105" mass="11795">MAGRRPLEYLMHQRPRQLPIGWGPRRLLLPTFSTAAQARPAQRQPAQGLVRARPPDVRLAGRRARRATVPTFATDGSPRDGMGLHSRHAVLQGWNTARTQPSRLF</sequence>
<evidence type="ECO:0000313" key="3">
    <source>
        <dbReference type="Proteomes" id="UP001499843"/>
    </source>
</evidence>
<name>A0ABP5PRB1_9ACTN</name>
<protein>
    <submittedName>
        <fullName evidence="2">Uncharacterized protein</fullName>
    </submittedName>
</protein>
<evidence type="ECO:0000256" key="1">
    <source>
        <dbReference type="SAM" id="MobiDB-lite"/>
    </source>
</evidence>
<gene>
    <name evidence="2" type="ORF">GCM10009850_096660</name>
</gene>
<evidence type="ECO:0000313" key="2">
    <source>
        <dbReference type="EMBL" id="GAA2214201.1"/>
    </source>
</evidence>
<feature type="region of interest" description="Disordered" evidence="1">
    <location>
        <begin position="36"/>
        <end position="86"/>
    </location>
</feature>
<dbReference type="Proteomes" id="UP001499843">
    <property type="component" value="Unassembled WGS sequence"/>
</dbReference>
<accession>A0ABP5PRB1</accession>
<dbReference type="EMBL" id="BAAAQX010000039">
    <property type="protein sequence ID" value="GAA2214201.1"/>
    <property type="molecule type" value="Genomic_DNA"/>
</dbReference>
<keyword evidence="3" id="KW-1185">Reference proteome</keyword>
<feature type="compositionally biased region" description="Low complexity" evidence="1">
    <location>
        <begin position="36"/>
        <end position="47"/>
    </location>
</feature>
<proteinExistence type="predicted"/>
<reference evidence="3" key="1">
    <citation type="journal article" date="2019" name="Int. J. Syst. Evol. Microbiol.">
        <title>The Global Catalogue of Microorganisms (GCM) 10K type strain sequencing project: providing services to taxonomists for standard genome sequencing and annotation.</title>
        <authorList>
            <consortium name="The Broad Institute Genomics Platform"/>
            <consortium name="The Broad Institute Genome Sequencing Center for Infectious Disease"/>
            <person name="Wu L."/>
            <person name="Ma J."/>
        </authorList>
    </citation>
    <scope>NUCLEOTIDE SEQUENCE [LARGE SCALE GENOMIC DNA]</scope>
    <source>
        <strain evidence="3">JCM 16114</strain>
    </source>
</reference>
<comment type="caution">
    <text evidence="2">The sequence shown here is derived from an EMBL/GenBank/DDBJ whole genome shotgun (WGS) entry which is preliminary data.</text>
</comment>